<evidence type="ECO:0000313" key="12">
    <source>
        <dbReference type="EMBL" id="CAB4567140.1"/>
    </source>
</evidence>
<evidence type="ECO:0000256" key="3">
    <source>
        <dbReference type="ARBA" id="ARBA00022438"/>
    </source>
</evidence>
<dbReference type="GO" id="GO:0070006">
    <property type="term" value="F:metalloaminopeptidase activity"/>
    <property type="evidence" value="ECO:0007669"/>
    <property type="project" value="TreeGrafter"/>
</dbReference>
<keyword evidence="5" id="KW-0479">Metal-binding</keyword>
<gene>
    <name evidence="12" type="ORF">UFOPK1572_01163</name>
</gene>
<dbReference type="Gene3D" id="1.10.390.10">
    <property type="entry name" value="Neutral Protease Domain 2"/>
    <property type="match status" value="1"/>
</dbReference>
<feature type="domain" description="Aminopeptidase N-like N-terminal" evidence="11">
    <location>
        <begin position="15"/>
        <end position="191"/>
    </location>
</feature>
<dbReference type="GO" id="GO:0006508">
    <property type="term" value="P:proteolysis"/>
    <property type="evidence" value="ECO:0007669"/>
    <property type="project" value="UniProtKB-KW"/>
</dbReference>
<dbReference type="InterPro" id="IPR027268">
    <property type="entry name" value="Peptidase_M4/M1_CTD_sf"/>
</dbReference>
<dbReference type="EMBL" id="CAEZTC010000161">
    <property type="protein sequence ID" value="CAB4567140.1"/>
    <property type="molecule type" value="Genomic_DNA"/>
</dbReference>
<dbReference type="InterPro" id="IPR042097">
    <property type="entry name" value="Aminopeptidase_N-like_N_sf"/>
</dbReference>
<dbReference type="InterPro" id="IPR001930">
    <property type="entry name" value="Peptidase_M1"/>
</dbReference>
<dbReference type="InterPro" id="IPR045357">
    <property type="entry name" value="Aminopeptidase_N-like_N"/>
</dbReference>
<dbReference type="AlphaFoldDB" id="A0A6J6DS77"/>
<dbReference type="Pfam" id="PF17900">
    <property type="entry name" value="Peptidase_M1_N"/>
    <property type="match status" value="1"/>
</dbReference>
<reference evidence="12" key="1">
    <citation type="submission" date="2020-05" db="EMBL/GenBank/DDBJ databases">
        <authorList>
            <person name="Chiriac C."/>
            <person name="Salcher M."/>
            <person name="Ghai R."/>
            <person name="Kavagutti S V."/>
        </authorList>
    </citation>
    <scope>NUCLEOTIDE SEQUENCE</scope>
</reference>
<evidence type="ECO:0000256" key="4">
    <source>
        <dbReference type="ARBA" id="ARBA00022670"/>
    </source>
</evidence>
<sequence length="841" mass="93407">MSHLHNPHRLPRTVVPSRYKVSLAPQLDDASFTGIVSISATAAEATREIVLNAIELTIHSVTVNGRDCPWELIEDLERLVITHDTVPGEIEIGISFTGILNDKLRGFYRSTFVDDAGNTQTIATTQMQSTDCRRAFPCFDEPDFKAVFAVDLTVREDLLAISNSPEIRREDRGDGTVRVWFSDTMVMSTYLVAFVVGPLEATTPVMVGDVPLRVVHVPGKSHLTAFGLEIGAFALEWFQNYYGIAYPGEKVDLIALPDFAMGAMENVGCITFREVLLLVDPATSTQVEQELVADVVAHELAHMWFGDLVTMGWWNGIWLNEAFATFMEIAACHAFAPQWKRWTSFGLERSAAFEVDSLHATRTVEFPVHSPQDAEGMFDVLTYQKGGALLRMLEQYLGEERFRAGVSHYLKKHSYGNTETNDLWDAIEEVVASDGGDAVPVRQLMDSWIWQAGYPLVSAHLDGAELVLSQRQFTYDNTPNATVWVVPIHVRNGDTTLKVLLTSESTRVALPHPDALVVINAEGPGFYRVDYSTELMQRLTGDALATLDTLERYNLVDDAWNATLAGAMSSAQLLSFLKGFTGERDLAVWQAMTAALKGLGRVIERDAMAPFQKFVIELVTPAYNELGTEPVADEPDLRAKLRGLLLSTLAVLGNDPQAQQRSRAILLENASQDPELVASATSVVASTGDASDYNWFLARFREPTTPQERIRMLYALAEFDDAELMQRTCEMAFTDEVKSQDAPFLLNRCIANKYHGAQAWTIVRTRWHEAEQRFPSNTIIRMASSVTTLNTPALRADVQSFFTEHPLPQSAKTLEQVLERHGVNVALRERESAAMSSAGGF</sequence>
<feature type="domain" description="Peptidase M1 membrane alanine aminopeptidase" evidence="9">
    <location>
        <begin position="227"/>
        <end position="448"/>
    </location>
</feature>
<dbReference type="InterPro" id="IPR014782">
    <property type="entry name" value="Peptidase_M1_dom"/>
</dbReference>
<keyword evidence="8" id="KW-0482">Metalloprotease</keyword>
<evidence type="ECO:0000259" key="11">
    <source>
        <dbReference type="Pfam" id="PF17900"/>
    </source>
</evidence>
<dbReference type="GO" id="GO:0005737">
    <property type="term" value="C:cytoplasm"/>
    <property type="evidence" value="ECO:0007669"/>
    <property type="project" value="TreeGrafter"/>
</dbReference>
<dbReference type="GO" id="GO:0042277">
    <property type="term" value="F:peptide binding"/>
    <property type="evidence" value="ECO:0007669"/>
    <property type="project" value="TreeGrafter"/>
</dbReference>
<dbReference type="CDD" id="cd09601">
    <property type="entry name" value="M1_APN-Q_like"/>
    <property type="match status" value="1"/>
</dbReference>
<keyword evidence="7" id="KW-0862">Zinc</keyword>
<keyword evidence="3" id="KW-0031">Aminopeptidase</keyword>
<dbReference type="FunFam" id="1.10.390.10:FF:000006">
    <property type="entry name" value="Puromycin-sensitive aminopeptidase"/>
    <property type="match status" value="1"/>
</dbReference>
<name>A0A6J6DS77_9ZZZZ</name>
<dbReference type="InterPro" id="IPR050344">
    <property type="entry name" value="Peptidase_M1_aminopeptidases"/>
</dbReference>
<dbReference type="Pfam" id="PF11838">
    <property type="entry name" value="ERAP1_C"/>
    <property type="match status" value="1"/>
</dbReference>
<dbReference type="SUPFAM" id="SSF63737">
    <property type="entry name" value="Leukotriene A4 hydrolase N-terminal domain"/>
    <property type="match status" value="1"/>
</dbReference>
<dbReference type="PRINTS" id="PR00756">
    <property type="entry name" value="ALADIPTASE"/>
</dbReference>
<dbReference type="GO" id="GO:0043171">
    <property type="term" value="P:peptide catabolic process"/>
    <property type="evidence" value="ECO:0007669"/>
    <property type="project" value="TreeGrafter"/>
</dbReference>
<protein>
    <submittedName>
        <fullName evidence="12">Unannotated protein</fullName>
    </submittedName>
</protein>
<comment type="cofactor">
    <cofactor evidence="1">
        <name>Zn(2+)</name>
        <dbReference type="ChEBI" id="CHEBI:29105"/>
    </cofactor>
</comment>
<evidence type="ECO:0000256" key="1">
    <source>
        <dbReference type="ARBA" id="ARBA00001947"/>
    </source>
</evidence>
<organism evidence="12">
    <name type="scientific">freshwater metagenome</name>
    <dbReference type="NCBI Taxonomy" id="449393"/>
    <lineage>
        <taxon>unclassified sequences</taxon>
        <taxon>metagenomes</taxon>
        <taxon>ecological metagenomes</taxon>
    </lineage>
</organism>
<evidence type="ECO:0000256" key="7">
    <source>
        <dbReference type="ARBA" id="ARBA00022833"/>
    </source>
</evidence>
<accession>A0A6J6DS77</accession>
<dbReference type="PANTHER" id="PTHR11533:SF174">
    <property type="entry name" value="PUROMYCIN-SENSITIVE AMINOPEPTIDASE-RELATED"/>
    <property type="match status" value="1"/>
</dbReference>
<proteinExistence type="inferred from homology"/>
<dbReference type="InterPro" id="IPR034016">
    <property type="entry name" value="M1_APN-typ"/>
</dbReference>
<feature type="domain" description="ERAP1-like C-terminal" evidence="10">
    <location>
        <begin position="516"/>
        <end position="820"/>
    </location>
</feature>
<dbReference type="InterPro" id="IPR024571">
    <property type="entry name" value="ERAP1-like_C_dom"/>
</dbReference>
<dbReference type="GO" id="GO:0005615">
    <property type="term" value="C:extracellular space"/>
    <property type="evidence" value="ECO:0007669"/>
    <property type="project" value="TreeGrafter"/>
</dbReference>
<dbReference type="Gene3D" id="2.60.40.1910">
    <property type="match status" value="1"/>
</dbReference>
<evidence type="ECO:0000259" key="10">
    <source>
        <dbReference type="Pfam" id="PF11838"/>
    </source>
</evidence>
<dbReference type="Gene3D" id="1.25.50.20">
    <property type="match status" value="1"/>
</dbReference>
<evidence type="ECO:0000259" key="9">
    <source>
        <dbReference type="Pfam" id="PF01433"/>
    </source>
</evidence>
<evidence type="ECO:0000256" key="6">
    <source>
        <dbReference type="ARBA" id="ARBA00022801"/>
    </source>
</evidence>
<dbReference type="Pfam" id="PF01433">
    <property type="entry name" value="Peptidase_M1"/>
    <property type="match status" value="1"/>
</dbReference>
<dbReference type="GO" id="GO:0016020">
    <property type="term" value="C:membrane"/>
    <property type="evidence" value="ECO:0007669"/>
    <property type="project" value="TreeGrafter"/>
</dbReference>
<dbReference type="GO" id="GO:0008270">
    <property type="term" value="F:zinc ion binding"/>
    <property type="evidence" value="ECO:0007669"/>
    <property type="project" value="InterPro"/>
</dbReference>
<keyword evidence="6" id="KW-0378">Hydrolase</keyword>
<keyword evidence="4" id="KW-0645">Protease</keyword>
<evidence type="ECO:0000256" key="2">
    <source>
        <dbReference type="ARBA" id="ARBA00010136"/>
    </source>
</evidence>
<dbReference type="SUPFAM" id="SSF55486">
    <property type="entry name" value="Metalloproteases ('zincins'), catalytic domain"/>
    <property type="match status" value="1"/>
</dbReference>
<dbReference type="PANTHER" id="PTHR11533">
    <property type="entry name" value="PROTEASE M1 ZINC METALLOPROTEASE"/>
    <property type="match status" value="1"/>
</dbReference>
<evidence type="ECO:0000256" key="5">
    <source>
        <dbReference type="ARBA" id="ARBA00022723"/>
    </source>
</evidence>
<evidence type="ECO:0000256" key="8">
    <source>
        <dbReference type="ARBA" id="ARBA00023049"/>
    </source>
</evidence>
<comment type="similarity">
    <text evidence="2">Belongs to the peptidase M1 family.</text>
</comment>
<dbReference type="Gene3D" id="2.60.40.1730">
    <property type="entry name" value="tricorn interacting facor f3 domain"/>
    <property type="match status" value="1"/>
</dbReference>